<dbReference type="EMBL" id="JBHLZF010000002">
    <property type="protein sequence ID" value="MFB9897457.1"/>
    <property type="molecule type" value="Genomic_DNA"/>
</dbReference>
<proteinExistence type="predicted"/>
<comment type="caution">
    <text evidence="2">The sequence shown here is derived from an EMBL/GenBank/DDBJ whole genome shotgun (WGS) entry which is preliminary data.</text>
</comment>
<keyword evidence="1" id="KW-0472">Membrane</keyword>
<keyword evidence="1" id="KW-1133">Transmembrane helix</keyword>
<organism evidence="2 3">
    <name type="scientific">Hallella seregens ATCC 51272</name>
    <dbReference type="NCBI Taxonomy" id="1336250"/>
    <lineage>
        <taxon>Bacteria</taxon>
        <taxon>Pseudomonadati</taxon>
        <taxon>Bacteroidota</taxon>
        <taxon>Bacteroidia</taxon>
        <taxon>Bacteroidales</taxon>
        <taxon>Prevotellaceae</taxon>
        <taxon>Hallella</taxon>
    </lineage>
</organism>
<evidence type="ECO:0000313" key="2">
    <source>
        <dbReference type="EMBL" id="MFB9897457.1"/>
    </source>
</evidence>
<gene>
    <name evidence="2" type="ORF">ACFFK8_06540</name>
</gene>
<evidence type="ECO:0000313" key="3">
    <source>
        <dbReference type="Proteomes" id="UP001589688"/>
    </source>
</evidence>
<keyword evidence="1" id="KW-0812">Transmembrane</keyword>
<protein>
    <submittedName>
        <fullName evidence="2">Uncharacterized protein</fullName>
    </submittedName>
</protein>
<accession>A0ABV5ZJ91</accession>
<sequence length="83" mass="8900">MDFPAVFLTLNLTPVAYIVSEAAAAASMHIVKAITYGRFNLMSWSIFLNGLFIGCAMMVGNFIALLLSAMPTRNAINVLSLAS</sequence>
<name>A0ABV5ZJ91_9BACT</name>
<evidence type="ECO:0000256" key="1">
    <source>
        <dbReference type="SAM" id="Phobius"/>
    </source>
</evidence>
<keyword evidence="3" id="KW-1185">Reference proteome</keyword>
<dbReference type="Proteomes" id="UP001589688">
    <property type="component" value="Unassembled WGS sequence"/>
</dbReference>
<dbReference type="RefSeq" id="WP_156925016.1">
    <property type="nucleotide sequence ID" value="NZ_JBHLZF010000002.1"/>
</dbReference>
<reference evidence="2 3" key="1">
    <citation type="submission" date="2024-09" db="EMBL/GenBank/DDBJ databases">
        <authorList>
            <person name="Sun Q."/>
            <person name="Mori K."/>
        </authorList>
    </citation>
    <scope>NUCLEOTIDE SEQUENCE [LARGE SCALE GENOMIC DNA]</scope>
    <source>
        <strain evidence="2 3">ATCC 51272</strain>
    </source>
</reference>
<feature type="transmembrane region" description="Helical" evidence="1">
    <location>
        <begin position="43"/>
        <end position="67"/>
    </location>
</feature>